<keyword evidence="1" id="KW-1133">Transmembrane helix</keyword>
<dbReference type="OrthoDB" id="1090267at2"/>
<evidence type="ECO:0000256" key="1">
    <source>
        <dbReference type="SAM" id="Phobius"/>
    </source>
</evidence>
<dbReference type="eggNOG" id="COG2771">
    <property type="taxonomic scope" value="Bacteria"/>
</dbReference>
<dbReference type="InterPro" id="IPR011047">
    <property type="entry name" value="Quinoprotein_ADH-like_sf"/>
</dbReference>
<proteinExistence type="predicted"/>
<protein>
    <submittedName>
        <fullName evidence="3">Two component regulator three Y domain-containing protein</fullName>
    </submittedName>
</protein>
<dbReference type="InterPro" id="IPR016032">
    <property type="entry name" value="Sig_transdc_resp-reg_C-effctor"/>
</dbReference>
<evidence type="ECO:0000313" key="4">
    <source>
        <dbReference type="Proteomes" id="UP000007364"/>
    </source>
</evidence>
<sequence length="932" mass="107392">MSIKGSKILLFITFGWLSLFVTIGQNRPPIHNFSLNHYNAGIQNWGIAYGENKVFVANNEGLLEFDGVKWRFYQLPNQTIIRSVAYFDGKIYTGSYEEFGYWERQPTGILEYHSLSKLINAEAYETESIWGIYQWNNQIIFKSFSSLFIYTNGAIEVIEPQMTLLGANVIDDSFYIFGRNHGIFELNGSDLQLVRPSTSLKDFKVQSMVALDKNHVLIGTALNGMFLWDKQGKISRWDHPLNEVVKQNQLNKISVNASNIFLGTIKNGLYVMNRTTGGYYNISTLSGLQNNTILGSLVNERGIVWLALDNGISAIPMHFNAYYLNPANYDIGGVYDMLNFQGETYIATNTGMYISNQQGMHFVQGSQGHIWDLTLVDDLIVCGHNLGTYQIRDKQWELISSNNGGYDFKPVRGMPDTYIQGNYTGLSLYEKQGEQWQVTQIQGLEFPVKKIVFEKENIAWVAHPYKGIFRIHFSDDHKNVIKIEREYNEFFKNSYTIKLFEIEGQIAFYNDQQWFVFNPLEEKIGSFDSLNTILKSDQQSYPITDPNSSPVVFKKQDGTLFVRRNLTDEDSQFYIPNSYYGGHLIKGEERAVVLDDSIVQIALYNDILVVNNEKITGTSLSFKPKINRILKNGVPQMIDSSIRMKQRDTLAIEVSTPFLSNNTMVYALGEGGSNYRKVEDGKIVITNQNFGSLPISIQPVVKGKLSDKATLLTVEVEKPWFLGMWGAALLILILLFLTAFILTINKYVLIRHKKYLEVQFEHQKELNRKEEALRHEKKLNELQKHQHQLELKNKTKELANTAMEMTRKNEMLMKLKEDLNYFKSEIIDKSRYNKLISGIDKHLKDSKDWELFESNFNDIHDTFFRELHKLHPEKLTPKDLKLCAYLKMNLSSKEIAPLMGISIRGVEIHRYRLRKKLDLSTDQNMSEYLINI</sequence>
<dbReference type="GO" id="GO:0006355">
    <property type="term" value="P:regulation of DNA-templated transcription"/>
    <property type="evidence" value="ECO:0007669"/>
    <property type="project" value="InterPro"/>
</dbReference>
<gene>
    <name evidence="3" type="ORF">I215_02938</name>
</gene>
<keyword evidence="4" id="KW-1185">Reference proteome</keyword>
<dbReference type="AlphaFoldDB" id="K2PYC2"/>
<dbReference type="eggNOG" id="COG3292">
    <property type="taxonomic scope" value="Bacteria"/>
</dbReference>
<name>K2PYC2_9FLAO</name>
<dbReference type="InterPro" id="IPR015943">
    <property type="entry name" value="WD40/YVTN_repeat-like_dom_sf"/>
</dbReference>
<dbReference type="InterPro" id="IPR000792">
    <property type="entry name" value="Tscrpt_reg_LuxR_C"/>
</dbReference>
<comment type="caution">
    <text evidence="3">The sequence shown here is derived from an EMBL/GenBank/DDBJ whole genome shotgun (WGS) entry which is preliminary data.</text>
</comment>
<feature type="transmembrane region" description="Helical" evidence="1">
    <location>
        <begin position="720"/>
        <end position="744"/>
    </location>
</feature>
<dbReference type="PATRIC" id="fig|555500.3.peg.611"/>
<dbReference type="STRING" id="555500.I215_02938"/>
<evidence type="ECO:0000313" key="3">
    <source>
        <dbReference type="EMBL" id="EKF56444.1"/>
    </source>
</evidence>
<accession>K2PYC2</accession>
<dbReference type="InterPro" id="IPR036388">
    <property type="entry name" value="WH-like_DNA-bd_sf"/>
</dbReference>
<dbReference type="Gene3D" id="1.10.10.10">
    <property type="entry name" value="Winged helix-like DNA-binding domain superfamily/Winged helix DNA-binding domain"/>
    <property type="match status" value="1"/>
</dbReference>
<feature type="domain" description="HTH luxR-type" evidence="2">
    <location>
        <begin position="872"/>
        <end position="929"/>
    </location>
</feature>
<keyword evidence="1" id="KW-0812">Transmembrane</keyword>
<dbReference type="SMART" id="SM00421">
    <property type="entry name" value="HTH_LUXR"/>
    <property type="match status" value="1"/>
</dbReference>
<organism evidence="3 4">
    <name type="scientific">Galbibacter marinus</name>
    <dbReference type="NCBI Taxonomy" id="555500"/>
    <lineage>
        <taxon>Bacteria</taxon>
        <taxon>Pseudomonadati</taxon>
        <taxon>Bacteroidota</taxon>
        <taxon>Flavobacteriia</taxon>
        <taxon>Flavobacteriales</taxon>
        <taxon>Flavobacteriaceae</taxon>
        <taxon>Galbibacter</taxon>
    </lineage>
</organism>
<reference evidence="3 4" key="1">
    <citation type="journal article" date="2012" name="J. Bacteriol.">
        <title>Genome Sequence of Galbibacter marinum Type Strain ck-I2-15.</title>
        <authorList>
            <person name="Lai Q."/>
            <person name="Li C."/>
            <person name="Shao Z."/>
        </authorList>
    </citation>
    <scope>NUCLEOTIDE SEQUENCE [LARGE SCALE GENOMIC DNA]</scope>
    <source>
        <strain evidence="4">ck-I2-15</strain>
    </source>
</reference>
<dbReference type="Proteomes" id="UP000007364">
    <property type="component" value="Unassembled WGS sequence"/>
</dbReference>
<dbReference type="SUPFAM" id="SSF46894">
    <property type="entry name" value="C-terminal effector domain of the bipartite response regulators"/>
    <property type="match status" value="1"/>
</dbReference>
<dbReference type="GO" id="GO:0003677">
    <property type="term" value="F:DNA binding"/>
    <property type="evidence" value="ECO:0007669"/>
    <property type="project" value="InterPro"/>
</dbReference>
<evidence type="ECO:0000259" key="2">
    <source>
        <dbReference type="SMART" id="SM00421"/>
    </source>
</evidence>
<dbReference type="SUPFAM" id="SSF50998">
    <property type="entry name" value="Quinoprotein alcohol dehydrogenase-like"/>
    <property type="match status" value="1"/>
</dbReference>
<dbReference type="Gene3D" id="2.130.10.10">
    <property type="entry name" value="YVTN repeat-like/Quinoprotein amine dehydrogenase"/>
    <property type="match status" value="1"/>
</dbReference>
<keyword evidence="1" id="KW-0472">Membrane</keyword>
<dbReference type="EMBL" id="AMSG01000002">
    <property type="protein sequence ID" value="EKF56444.1"/>
    <property type="molecule type" value="Genomic_DNA"/>
</dbReference>